<accession>A0AA35WPK7</accession>
<dbReference type="InterPro" id="IPR004853">
    <property type="entry name" value="Sugar_P_trans_dom"/>
</dbReference>
<evidence type="ECO:0000256" key="4">
    <source>
        <dbReference type="ARBA" id="ARBA00023136"/>
    </source>
</evidence>
<feature type="transmembrane region" description="Helical" evidence="6">
    <location>
        <begin position="31"/>
        <end position="51"/>
    </location>
</feature>
<feature type="transmembrane region" description="Helical" evidence="6">
    <location>
        <begin position="154"/>
        <end position="179"/>
    </location>
</feature>
<comment type="caution">
    <text evidence="8">The sequence shown here is derived from an EMBL/GenBank/DDBJ whole genome shotgun (WGS) entry which is preliminary data.</text>
</comment>
<evidence type="ECO:0000313" key="8">
    <source>
        <dbReference type="EMBL" id="CAI8021955.1"/>
    </source>
</evidence>
<protein>
    <submittedName>
        <fullName evidence="8">UDP-sugar transporter UST74c</fullName>
    </submittedName>
</protein>
<keyword evidence="3 6" id="KW-1133">Transmembrane helix</keyword>
<keyword evidence="4 6" id="KW-0472">Membrane</keyword>
<dbReference type="Pfam" id="PF03151">
    <property type="entry name" value="TPT"/>
    <property type="match status" value="1"/>
</dbReference>
<gene>
    <name evidence="8" type="ORF">GBAR_LOCUS12936</name>
</gene>
<feature type="transmembrane region" description="Helical" evidence="6">
    <location>
        <begin position="97"/>
        <end position="119"/>
    </location>
</feature>
<dbReference type="GO" id="GO:0016020">
    <property type="term" value="C:membrane"/>
    <property type="evidence" value="ECO:0007669"/>
    <property type="project" value="UniProtKB-SubCell"/>
</dbReference>
<evidence type="ECO:0000256" key="5">
    <source>
        <dbReference type="SAM" id="MobiDB-lite"/>
    </source>
</evidence>
<evidence type="ECO:0000256" key="1">
    <source>
        <dbReference type="ARBA" id="ARBA00004141"/>
    </source>
</evidence>
<dbReference type="PANTHER" id="PTHR11132">
    <property type="entry name" value="SOLUTE CARRIER FAMILY 35"/>
    <property type="match status" value="1"/>
</dbReference>
<evidence type="ECO:0000256" key="3">
    <source>
        <dbReference type="ARBA" id="ARBA00022989"/>
    </source>
</evidence>
<comment type="subcellular location">
    <subcellularLocation>
        <location evidence="1">Membrane</location>
        <topology evidence="1">Multi-pass membrane protein</topology>
    </subcellularLocation>
</comment>
<dbReference type="Proteomes" id="UP001174909">
    <property type="component" value="Unassembled WGS sequence"/>
</dbReference>
<feature type="domain" description="Sugar phosphate transporter" evidence="7">
    <location>
        <begin position="40"/>
        <end position="190"/>
    </location>
</feature>
<dbReference type="AlphaFoldDB" id="A0AA35WPK7"/>
<feature type="non-terminal residue" evidence="8">
    <location>
        <position position="262"/>
    </location>
</feature>
<evidence type="ECO:0000313" key="9">
    <source>
        <dbReference type="Proteomes" id="UP001174909"/>
    </source>
</evidence>
<evidence type="ECO:0000256" key="6">
    <source>
        <dbReference type="SAM" id="Phobius"/>
    </source>
</evidence>
<name>A0AA35WPK7_GEOBA</name>
<reference evidence="8" key="1">
    <citation type="submission" date="2023-03" db="EMBL/GenBank/DDBJ databases">
        <authorList>
            <person name="Steffen K."/>
            <person name="Cardenas P."/>
        </authorList>
    </citation>
    <scope>NUCLEOTIDE SEQUENCE</scope>
</reference>
<sequence>MPEGGGTEQGPGETNQAMQTRKPWTTMTKQIGASVFFGVSSIAIITINKAVLTTFQFPSFQLVGIGQMVAILIICWSCRTAKVVTFPPPSLHQFRKVFPLPILYIINLIFGLGSTKILNLPMFTVLRRFTLILVAVGQIVLLDKYESLQVNTCLVLMITGALIAALNDLAFNLTGYIYIVLNNFATAGNGMSEKHSRGSNLCVCVLEVNQEMNHVVAGNCNQEVAVLFSDHTYFLVVNSLNDRAMFTYNQTAVNIHTVIASN</sequence>
<proteinExistence type="predicted"/>
<dbReference type="EMBL" id="CASHTH010001924">
    <property type="protein sequence ID" value="CAI8021955.1"/>
    <property type="molecule type" value="Genomic_DNA"/>
</dbReference>
<keyword evidence="2 6" id="KW-0812">Transmembrane</keyword>
<feature type="region of interest" description="Disordered" evidence="5">
    <location>
        <begin position="1"/>
        <end position="22"/>
    </location>
</feature>
<dbReference type="InterPro" id="IPR050186">
    <property type="entry name" value="TPT_transporter"/>
</dbReference>
<organism evidence="8 9">
    <name type="scientific">Geodia barretti</name>
    <name type="common">Barrett's horny sponge</name>
    <dbReference type="NCBI Taxonomy" id="519541"/>
    <lineage>
        <taxon>Eukaryota</taxon>
        <taxon>Metazoa</taxon>
        <taxon>Porifera</taxon>
        <taxon>Demospongiae</taxon>
        <taxon>Heteroscleromorpha</taxon>
        <taxon>Tetractinellida</taxon>
        <taxon>Astrophorina</taxon>
        <taxon>Geodiidae</taxon>
        <taxon>Geodia</taxon>
    </lineage>
</organism>
<keyword evidence="9" id="KW-1185">Reference proteome</keyword>
<feature type="transmembrane region" description="Helical" evidence="6">
    <location>
        <begin position="125"/>
        <end position="142"/>
    </location>
</feature>
<feature type="transmembrane region" description="Helical" evidence="6">
    <location>
        <begin position="57"/>
        <end position="76"/>
    </location>
</feature>
<evidence type="ECO:0000259" key="7">
    <source>
        <dbReference type="Pfam" id="PF03151"/>
    </source>
</evidence>
<evidence type="ECO:0000256" key="2">
    <source>
        <dbReference type="ARBA" id="ARBA00022692"/>
    </source>
</evidence>